<dbReference type="AlphaFoldDB" id="A0A9X0CEL4"/>
<organism evidence="7 8">
    <name type="scientific">Desmophyllum pertusum</name>
    <dbReference type="NCBI Taxonomy" id="174260"/>
    <lineage>
        <taxon>Eukaryota</taxon>
        <taxon>Metazoa</taxon>
        <taxon>Cnidaria</taxon>
        <taxon>Anthozoa</taxon>
        <taxon>Hexacorallia</taxon>
        <taxon>Scleractinia</taxon>
        <taxon>Caryophylliina</taxon>
        <taxon>Caryophylliidae</taxon>
        <taxon>Desmophyllum</taxon>
    </lineage>
</organism>
<comment type="subcellular location">
    <subcellularLocation>
        <location evidence="1">Membrane</location>
        <topology evidence="1">Multi-pass membrane protein</topology>
    </subcellularLocation>
</comment>
<dbReference type="InterPro" id="IPR005828">
    <property type="entry name" value="MFS_sugar_transport-like"/>
</dbReference>
<feature type="domain" description="Major facilitator superfamily (MFS) profile" evidence="6">
    <location>
        <begin position="1"/>
        <end position="264"/>
    </location>
</feature>
<sequence length="308" mass="35082">MLAVSLPGFLPLVAWRWIPRSPRWLIANNLLEEAHEVLMKYARNNHVTVDSKHLKHVIQEVRKNDARKTVDEKYGILDTVKTPKLRRRTLIMFFNWFVNALIFYGLNYNVKNLAGNMYLNFFLLLVVDFPSTALCCYCLQRFGRRLTYSSYMTFAGVACLLAVAVPSSKEYQVAVVIFVMVAKFFIISTFNSVYIYTAELYPTVIRNNGVGLSSMIARIGGIIAPYIVLLADLPNLWKTFPLLIFGVLGVAAGIMAFWLPETVTSQMPQTVEQAEAWDEDYKIYCCHRPVIQAPREDVVTEGEDTTLV</sequence>
<keyword evidence="3 5" id="KW-1133">Transmembrane helix</keyword>
<keyword evidence="4 5" id="KW-0472">Membrane</keyword>
<feature type="transmembrane region" description="Helical" evidence="5">
    <location>
        <begin position="209"/>
        <end position="228"/>
    </location>
</feature>
<dbReference type="PANTHER" id="PTHR24064">
    <property type="entry name" value="SOLUTE CARRIER FAMILY 22 MEMBER"/>
    <property type="match status" value="1"/>
</dbReference>
<evidence type="ECO:0000256" key="5">
    <source>
        <dbReference type="SAM" id="Phobius"/>
    </source>
</evidence>
<dbReference type="OrthoDB" id="3936150at2759"/>
<dbReference type="GO" id="GO:0022857">
    <property type="term" value="F:transmembrane transporter activity"/>
    <property type="evidence" value="ECO:0007669"/>
    <property type="project" value="InterPro"/>
</dbReference>
<gene>
    <name evidence="7" type="ORF">OS493_015958</name>
</gene>
<dbReference type="EMBL" id="MU827785">
    <property type="protein sequence ID" value="KAJ7333865.1"/>
    <property type="molecule type" value="Genomic_DNA"/>
</dbReference>
<evidence type="ECO:0000256" key="3">
    <source>
        <dbReference type="ARBA" id="ARBA00022989"/>
    </source>
</evidence>
<feature type="transmembrane region" description="Helical" evidence="5">
    <location>
        <begin position="240"/>
        <end position="259"/>
    </location>
</feature>
<evidence type="ECO:0000256" key="2">
    <source>
        <dbReference type="ARBA" id="ARBA00022692"/>
    </source>
</evidence>
<dbReference type="InterPro" id="IPR020846">
    <property type="entry name" value="MFS_dom"/>
</dbReference>
<evidence type="ECO:0000256" key="1">
    <source>
        <dbReference type="ARBA" id="ARBA00004141"/>
    </source>
</evidence>
<dbReference type="GO" id="GO:0016020">
    <property type="term" value="C:membrane"/>
    <property type="evidence" value="ECO:0007669"/>
    <property type="project" value="UniProtKB-SubCell"/>
</dbReference>
<dbReference type="SUPFAM" id="SSF103473">
    <property type="entry name" value="MFS general substrate transporter"/>
    <property type="match status" value="1"/>
</dbReference>
<feature type="transmembrane region" description="Helical" evidence="5">
    <location>
        <begin position="171"/>
        <end position="197"/>
    </location>
</feature>
<reference evidence="7" key="1">
    <citation type="submission" date="2023-01" db="EMBL/GenBank/DDBJ databases">
        <title>Genome assembly of the deep-sea coral Lophelia pertusa.</title>
        <authorList>
            <person name="Herrera S."/>
            <person name="Cordes E."/>
        </authorList>
    </citation>
    <scope>NUCLEOTIDE SEQUENCE</scope>
    <source>
        <strain evidence="7">USNM1676648</strain>
        <tissue evidence="7">Polyp</tissue>
    </source>
</reference>
<keyword evidence="8" id="KW-1185">Reference proteome</keyword>
<comment type="caution">
    <text evidence="7">The sequence shown here is derived from an EMBL/GenBank/DDBJ whole genome shotgun (WGS) entry which is preliminary data.</text>
</comment>
<feature type="transmembrane region" description="Helical" evidence="5">
    <location>
        <begin position="89"/>
        <end position="106"/>
    </location>
</feature>
<proteinExistence type="predicted"/>
<feature type="transmembrane region" description="Helical" evidence="5">
    <location>
        <begin position="146"/>
        <end position="165"/>
    </location>
</feature>
<dbReference type="Proteomes" id="UP001163046">
    <property type="component" value="Unassembled WGS sequence"/>
</dbReference>
<evidence type="ECO:0000313" key="8">
    <source>
        <dbReference type="Proteomes" id="UP001163046"/>
    </source>
</evidence>
<dbReference type="Pfam" id="PF00083">
    <property type="entry name" value="Sugar_tr"/>
    <property type="match status" value="1"/>
</dbReference>
<protein>
    <recommendedName>
        <fullName evidence="6">Major facilitator superfamily (MFS) profile domain-containing protein</fullName>
    </recommendedName>
</protein>
<feature type="transmembrane region" description="Helical" evidence="5">
    <location>
        <begin position="118"/>
        <end position="139"/>
    </location>
</feature>
<evidence type="ECO:0000313" key="7">
    <source>
        <dbReference type="EMBL" id="KAJ7333865.1"/>
    </source>
</evidence>
<dbReference type="InterPro" id="IPR036259">
    <property type="entry name" value="MFS_trans_sf"/>
</dbReference>
<name>A0A9X0CEL4_9CNID</name>
<evidence type="ECO:0000256" key="4">
    <source>
        <dbReference type="ARBA" id="ARBA00023136"/>
    </source>
</evidence>
<keyword evidence="2 5" id="KW-0812">Transmembrane</keyword>
<evidence type="ECO:0000259" key="6">
    <source>
        <dbReference type="PROSITE" id="PS50850"/>
    </source>
</evidence>
<accession>A0A9X0CEL4</accession>
<dbReference type="PROSITE" id="PS50850">
    <property type="entry name" value="MFS"/>
    <property type="match status" value="1"/>
</dbReference>
<dbReference type="Gene3D" id="1.20.1250.20">
    <property type="entry name" value="MFS general substrate transporter like domains"/>
    <property type="match status" value="1"/>
</dbReference>